<organism evidence="3 4">
    <name type="scientific">Actinocorallia herbida</name>
    <dbReference type="NCBI Taxonomy" id="58109"/>
    <lineage>
        <taxon>Bacteria</taxon>
        <taxon>Bacillati</taxon>
        <taxon>Actinomycetota</taxon>
        <taxon>Actinomycetes</taxon>
        <taxon>Streptosporangiales</taxon>
        <taxon>Thermomonosporaceae</taxon>
        <taxon>Actinocorallia</taxon>
    </lineage>
</organism>
<dbReference type="InterPro" id="IPR024983">
    <property type="entry name" value="CHAT_dom"/>
</dbReference>
<name>A0A3N1CXM8_9ACTN</name>
<feature type="transmembrane region" description="Helical" evidence="1">
    <location>
        <begin position="66"/>
        <end position="89"/>
    </location>
</feature>
<sequence>MTVPGWAIPLIFGFLLAVFLAVHRPAGAPRAARVLLAGPSAVFLTGAVSCFGYLSDGWDDVGVTGAGTAAGVHLAVVVLVMVGAADVVARTPSGVPPPFLSDEERRLLSRRPRRWRRARLLAEASALLLIGVGMPAEARWSFLGGLAWVAGGALAVWIALSALAGLRLRRIAGAAAAAPAGSTAIAELMAEREAVEAAGLDDLAAVDRKIEVLRRLSAAAPGSLEVQVPVLYDLSTAVTVRYGFTGERTDLDEAIDLGRQALAICPAGHFNRYLRRSTLASNLAARAHLGPDDQDIEDAVRIAEESVAETEGGAPVAAGWASSDLSDVLLERYRLGRHRADLDSAVEVARAALRKHPPGPERRVTVQRSLFNCLRQRYADFGDPADLDYSAATVRASLDAATREGADPTDHLTSFALVLGEQAAARFDRAFADEAVDLLTRALNDAGESPANRALLLAALGGVRTSRFELFGDLSDLDRAIDHGREVRTLCAAASLPVETHNLATRLSTRYDVLLQIPDLAEAIELESGVIAGTPEGADPDASVLSSQGVNLRLRFELTGAASDIDAAVGFGQAAVAAAQPGDHGISLFLSVLGDSLIKRFEAAGDPADLDEAVRVCREATTTPRPSADDPTRARAFDHLATALQTRFDLHGRLADLRDSLVVQRRAVALSPEDSPAWGMHQFNLGLGLEREWKRTGDPATAREAVSAWRRAVAQEEGPAQARIRSAVAWARVSGRLADWAAATDAFEAAIDLLPLVGWRGLEAASAENALSHWRLLASHAASAAVQCGQPERAVALLERGRGVLWSQVLETRSELDGLRAVDPLLAEELSVARRALDRDPESPGGHDAARSVRRMAAARDWDRLVARVRRIPGFGAFPGPPAPPDLTGLADEGPIVFLNASPIRCDAIVLTTAGPRVVPLPSLSIETLVERANEYVAALFAFETGNRGLADVVRVERTIARTLAWLWDDVAQPVLTALDWPEPSAAETPPRLWWCPTGFFTLLPVHAAGHHRTAGRSVLDRAVSSSISTLRTLADARAAAPPAGRPAPRVLLVALPQTPGRPALPGVHAERATLTGLVPPDALTVLEGPAATLAATTARIPEHTWLHFSCHGAFDLASPSRSGLVLHDGTLTTGALGATSATPGEFVFLSACRTATASSAVPDEAIHLTAALQHAGFRHVVGTLWSVYDGVGSGITEDVYARLRNTSGLAAERAAYALHEAVRRARDQDPLRPGRWAPFIHVGP</sequence>
<evidence type="ECO:0000313" key="4">
    <source>
        <dbReference type="Proteomes" id="UP000272400"/>
    </source>
</evidence>
<feature type="transmembrane region" description="Helical" evidence="1">
    <location>
        <begin position="142"/>
        <end position="166"/>
    </location>
</feature>
<dbReference type="Proteomes" id="UP000272400">
    <property type="component" value="Unassembled WGS sequence"/>
</dbReference>
<evidence type="ECO:0000259" key="2">
    <source>
        <dbReference type="Pfam" id="PF12770"/>
    </source>
</evidence>
<evidence type="ECO:0000256" key="1">
    <source>
        <dbReference type="SAM" id="Phobius"/>
    </source>
</evidence>
<protein>
    <submittedName>
        <fullName evidence="3">CHAT domain-containing protein</fullName>
    </submittedName>
</protein>
<keyword evidence="1" id="KW-0472">Membrane</keyword>
<accession>A0A3N1CXM8</accession>
<dbReference type="OrthoDB" id="3206999at2"/>
<dbReference type="InterPro" id="IPR011990">
    <property type="entry name" value="TPR-like_helical_dom_sf"/>
</dbReference>
<reference evidence="3 4" key="1">
    <citation type="submission" date="2018-11" db="EMBL/GenBank/DDBJ databases">
        <title>Sequencing the genomes of 1000 actinobacteria strains.</title>
        <authorList>
            <person name="Klenk H.-P."/>
        </authorList>
    </citation>
    <scope>NUCLEOTIDE SEQUENCE [LARGE SCALE GENOMIC DNA]</scope>
    <source>
        <strain evidence="3 4">DSM 44254</strain>
    </source>
</reference>
<dbReference type="Pfam" id="PF12770">
    <property type="entry name" value="CHAT"/>
    <property type="match status" value="1"/>
</dbReference>
<evidence type="ECO:0000313" key="3">
    <source>
        <dbReference type="EMBL" id="ROO86034.1"/>
    </source>
</evidence>
<keyword evidence="4" id="KW-1185">Reference proteome</keyword>
<comment type="caution">
    <text evidence="3">The sequence shown here is derived from an EMBL/GenBank/DDBJ whole genome shotgun (WGS) entry which is preliminary data.</text>
</comment>
<feature type="transmembrane region" description="Helical" evidence="1">
    <location>
        <begin position="6"/>
        <end position="22"/>
    </location>
</feature>
<dbReference type="RefSeq" id="WP_123665474.1">
    <property type="nucleotide sequence ID" value="NZ_RJKE01000001.1"/>
</dbReference>
<feature type="transmembrane region" description="Helical" evidence="1">
    <location>
        <begin position="34"/>
        <end position="54"/>
    </location>
</feature>
<dbReference type="Gene3D" id="1.25.40.10">
    <property type="entry name" value="Tetratricopeptide repeat domain"/>
    <property type="match status" value="1"/>
</dbReference>
<dbReference type="AlphaFoldDB" id="A0A3N1CXM8"/>
<proteinExistence type="predicted"/>
<keyword evidence="1" id="KW-0812">Transmembrane</keyword>
<dbReference type="EMBL" id="RJKE01000001">
    <property type="protein sequence ID" value="ROO86034.1"/>
    <property type="molecule type" value="Genomic_DNA"/>
</dbReference>
<feature type="domain" description="CHAT" evidence="2">
    <location>
        <begin position="962"/>
        <end position="1244"/>
    </location>
</feature>
<keyword evidence="1" id="KW-1133">Transmembrane helix</keyword>
<gene>
    <name evidence="3" type="ORF">EDD29_3595</name>
</gene>